<comment type="caution">
    <text evidence="1">The sequence shown here is derived from an EMBL/GenBank/DDBJ whole genome shotgun (WGS) entry which is preliminary data.</text>
</comment>
<evidence type="ECO:0008006" key="2">
    <source>
        <dbReference type="Google" id="ProtNLM"/>
    </source>
</evidence>
<accession>A0A644ZQ75</accession>
<reference evidence="1" key="1">
    <citation type="submission" date="2019-08" db="EMBL/GenBank/DDBJ databases">
        <authorList>
            <person name="Kucharzyk K."/>
            <person name="Murdoch R.W."/>
            <person name="Higgins S."/>
            <person name="Loffler F."/>
        </authorList>
    </citation>
    <scope>NUCLEOTIDE SEQUENCE</scope>
</reference>
<organism evidence="1">
    <name type="scientific">bioreactor metagenome</name>
    <dbReference type="NCBI Taxonomy" id="1076179"/>
    <lineage>
        <taxon>unclassified sequences</taxon>
        <taxon>metagenomes</taxon>
        <taxon>ecological metagenomes</taxon>
    </lineage>
</organism>
<dbReference type="PROSITE" id="PS51257">
    <property type="entry name" value="PROKAR_LIPOPROTEIN"/>
    <property type="match status" value="1"/>
</dbReference>
<sequence length="154" mass="17680">MTMKTMLISLVLALTSCNLKDSNEPKSVKTITKENDVIKKDTIITYNIDGISSEGTEAKVIYKKQKIYESEINVYGETGQVKLTYKFFSTDIEVTENSYKYKEDLKSVNSKDDLILSNSVKYYIDYSGKVLSKNIKKHIDIFKEFKVSVPFELK</sequence>
<protein>
    <recommendedName>
        <fullName evidence="2">Lipoprotein</fullName>
    </recommendedName>
</protein>
<dbReference type="EMBL" id="VSSQ01009904">
    <property type="protein sequence ID" value="MPM42906.1"/>
    <property type="molecule type" value="Genomic_DNA"/>
</dbReference>
<gene>
    <name evidence="1" type="ORF">SDC9_89578</name>
</gene>
<name>A0A644ZQ75_9ZZZZ</name>
<evidence type="ECO:0000313" key="1">
    <source>
        <dbReference type="EMBL" id="MPM42906.1"/>
    </source>
</evidence>
<proteinExistence type="predicted"/>
<dbReference type="AlphaFoldDB" id="A0A644ZQ75"/>